<accession>A0ABN8CTA4</accession>
<keyword evidence="2" id="KW-1185">Reference proteome</keyword>
<reference evidence="1 2" key="1">
    <citation type="submission" date="2021-11" db="EMBL/GenBank/DDBJ databases">
        <authorList>
            <person name="Islam A."/>
            <person name="Islam S."/>
            <person name="Flora M.S."/>
            <person name="Rahman M."/>
            <person name="Ziaur R.M."/>
            <person name="Epstein J.H."/>
            <person name="Hassan M."/>
            <person name="Klassen M."/>
            <person name="Woodard K."/>
            <person name="Webb A."/>
            <person name="Webby R.J."/>
            <person name="El Zowalaty M.E."/>
        </authorList>
    </citation>
    <scope>NUCLEOTIDE SEQUENCE [LARGE SCALE GENOMIC DNA]</scope>
    <source>
        <strain evidence="1">Pbs1</strain>
    </source>
</reference>
<dbReference type="Proteomes" id="UP001158986">
    <property type="component" value="Unassembled WGS sequence"/>
</dbReference>
<name>A0ABN8CTA4_9STRA</name>
<sequence>MFYASLYKYTILEDPGINIQSNLNLHLRLDIKRTGVLLSMLSTFFTNSLAIERVGMLALGHLHSTRNCNWSSTFWHAASVTGVDKERLTIPIECVAFPFVLNRGRSSECNCQVKWFGHVVNSVEIKPYRFEMRNEKPASQHLSSL</sequence>
<organism evidence="1 2">
    <name type="scientific">Peronospora belbahrii</name>
    <dbReference type="NCBI Taxonomy" id="622444"/>
    <lineage>
        <taxon>Eukaryota</taxon>
        <taxon>Sar</taxon>
        <taxon>Stramenopiles</taxon>
        <taxon>Oomycota</taxon>
        <taxon>Peronosporomycetes</taxon>
        <taxon>Peronosporales</taxon>
        <taxon>Peronosporaceae</taxon>
        <taxon>Peronospora</taxon>
    </lineage>
</organism>
<comment type="caution">
    <text evidence="1">The sequence shown here is derived from an EMBL/GenBank/DDBJ whole genome shotgun (WGS) entry which is preliminary data.</text>
</comment>
<evidence type="ECO:0000313" key="1">
    <source>
        <dbReference type="EMBL" id="CAH0515141.1"/>
    </source>
</evidence>
<evidence type="ECO:0000313" key="2">
    <source>
        <dbReference type="Proteomes" id="UP001158986"/>
    </source>
</evidence>
<dbReference type="EMBL" id="CAKLCB010000104">
    <property type="protein sequence ID" value="CAH0515141.1"/>
    <property type="molecule type" value="Genomic_DNA"/>
</dbReference>
<protein>
    <submittedName>
        <fullName evidence="1">Uncharacterized protein</fullName>
    </submittedName>
</protein>
<proteinExistence type="predicted"/>
<gene>
    <name evidence="1" type="ORF">PBS001_LOCUS1861</name>
</gene>